<accession>A0A5N5DAX4</accession>
<evidence type="ECO:0000313" key="1">
    <source>
        <dbReference type="EMBL" id="KAB2574757.1"/>
    </source>
</evidence>
<keyword evidence="2" id="KW-1185">Reference proteome</keyword>
<dbReference type="Proteomes" id="UP000325902">
    <property type="component" value="Unassembled WGS sequence"/>
</dbReference>
<proteinExistence type="predicted"/>
<sequence length="110" mass="12314">MTDMVTQKTFRLCGIPKGSSKEDVKGLVKRALKCTDDVDVQVCSLAEDPYLPDDAMMATLEFSATPEELDKLDKKSLHKVTIDDHDLEFDSKFMDFTALHTPANEDSTIE</sequence>
<protein>
    <submittedName>
        <fullName evidence="1">Uncharacterized protein</fullName>
    </submittedName>
</protein>
<gene>
    <name evidence="1" type="ORF">DBV05_g6531</name>
</gene>
<dbReference type="AlphaFoldDB" id="A0A5N5DAX4"/>
<comment type="caution">
    <text evidence="1">The sequence shown here is derived from an EMBL/GenBank/DDBJ whole genome shotgun (WGS) entry which is preliminary data.</text>
</comment>
<organism evidence="1 2">
    <name type="scientific">Lasiodiplodia theobromae</name>
    <dbReference type="NCBI Taxonomy" id="45133"/>
    <lineage>
        <taxon>Eukaryota</taxon>
        <taxon>Fungi</taxon>
        <taxon>Dikarya</taxon>
        <taxon>Ascomycota</taxon>
        <taxon>Pezizomycotina</taxon>
        <taxon>Dothideomycetes</taxon>
        <taxon>Dothideomycetes incertae sedis</taxon>
        <taxon>Botryosphaeriales</taxon>
        <taxon>Botryosphaeriaceae</taxon>
        <taxon>Lasiodiplodia</taxon>
    </lineage>
</organism>
<evidence type="ECO:0000313" key="2">
    <source>
        <dbReference type="Proteomes" id="UP000325902"/>
    </source>
</evidence>
<name>A0A5N5DAX4_9PEZI</name>
<reference evidence="1 2" key="1">
    <citation type="journal article" date="2019" name="Sci. Rep.">
        <title>A multi-omics analysis of the grapevine pathogen Lasiodiplodia theobromae reveals that temperature affects the expression of virulence- and pathogenicity-related genes.</title>
        <authorList>
            <person name="Felix C."/>
            <person name="Meneses R."/>
            <person name="Goncalves M.F.M."/>
            <person name="Tilleman L."/>
            <person name="Duarte A.S."/>
            <person name="Jorrin-Novo J.V."/>
            <person name="Van de Peer Y."/>
            <person name="Deforce D."/>
            <person name="Van Nieuwerburgh F."/>
            <person name="Esteves A.C."/>
            <person name="Alves A."/>
        </authorList>
    </citation>
    <scope>NUCLEOTIDE SEQUENCE [LARGE SCALE GENOMIC DNA]</scope>
    <source>
        <strain evidence="1 2">LA-SOL3</strain>
    </source>
</reference>
<dbReference type="EMBL" id="VCHE01000039">
    <property type="protein sequence ID" value="KAB2574757.1"/>
    <property type="molecule type" value="Genomic_DNA"/>
</dbReference>